<proteinExistence type="predicted"/>
<dbReference type="EMBL" id="CP027806">
    <property type="protein sequence ID" value="AXJ01640.1"/>
    <property type="molecule type" value="Genomic_DNA"/>
</dbReference>
<sequence length="67" mass="7110">MFIAPNDAPDIHDPEWGRTRVAGGIMGALGLPVWVCCGIKKARGPSPIWGLTIFHGGIDALGVFPKK</sequence>
<evidence type="ECO:0000313" key="2">
    <source>
        <dbReference type="Proteomes" id="UP000254808"/>
    </source>
</evidence>
<organism evidence="1 2">
    <name type="scientific">Cyclonatronum proteinivorum</name>
    <dbReference type="NCBI Taxonomy" id="1457365"/>
    <lineage>
        <taxon>Bacteria</taxon>
        <taxon>Pseudomonadati</taxon>
        <taxon>Balneolota</taxon>
        <taxon>Balneolia</taxon>
        <taxon>Balneolales</taxon>
        <taxon>Cyclonatronaceae</taxon>
        <taxon>Cyclonatronum</taxon>
    </lineage>
</organism>
<protein>
    <submittedName>
        <fullName evidence="1">Uncharacterized protein</fullName>
    </submittedName>
</protein>
<evidence type="ECO:0000313" key="1">
    <source>
        <dbReference type="EMBL" id="AXJ01640.1"/>
    </source>
</evidence>
<dbReference type="Proteomes" id="UP000254808">
    <property type="component" value="Chromosome"/>
</dbReference>
<gene>
    <name evidence="1" type="ORF">CYPRO_2398</name>
</gene>
<keyword evidence="2" id="KW-1185">Reference proteome</keyword>
<reference evidence="1 2" key="1">
    <citation type="submission" date="2018-03" db="EMBL/GenBank/DDBJ databases">
        <title>Phenotypic and genomic properties of Cyclonatronum proteinivorum gen. nov., sp. nov., a haloalkaliphilic bacteroidete from soda lakes possessing Na+-translocating rhodopsin.</title>
        <authorList>
            <person name="Toshchakov S.V."/>
            <person name="Korzhenkov A."/>
            <person name="Samarov N.I."/>
            <person name="Kublanov I.V."/>
            <person name="Muntyan M.S."/>
            <person name="Sorokin D.Y."/>
        </authorList>
    </citation>
    <scope>NUCLEOTIDE SEQUENCE [LARGE SCALE GENOMIC DNA]</scope>
    <source>
        <strain evidence="1 2">Omega</strain>
    </source>
</reference>
<dbReference type="AlphaFoldDB" id="A0A345UMD8"/>
<dbReference type="KEGG" id="cprv:CYPRO_2398"/>
<accession>A0A345UMD8</accession>
<name>A0A345UMD8_9BACT</name>